<dbReference type="Proteomes" id="UP000811609">
    <property type="component" value="Chromosome 7"/>
</dbReference>
<dbReference type="EMBL" id="CM031815">
    <property type="protein sequence ID" value="KAG6646886.1"/>
    <property type="molecule type" value="Genomic_DNA"/>
</dbReference>
<dbReference type="AlphaFoldDB" id="A0A8T1PRT7"/>
<accession>A0A8T1PRT7</accession>
<protein>
    <submittedName>
        <fullName evidence="1">Uncharacterized protein</fullName>
    </submittedName>
</protein>
<comment type="caution">
    <text evidence="1">The sequence shown here is derived from an EMBL/GenBank/DDBJ whole genome shotgun (WGS) entry which is preliminary data.</text>
</comment>
<sequence>MYSASRQKHSLFYNPIYMGILMLYDRQINKRISSPVLSQSLETLSFHSVHNTLSARCLKNLSPPSSHFSLSKLVAHQSSFSATFPASLMDRSWSVYNTTS</sequence>
<name>A0A8T1PRT7_CARIL</name>
<proteinExistence type="predicted"/>
<evidence type="ECO:0000313" key="2">
    <source>
        <dbReference type="Proteomes" id="UP000811609"/>
    </source>
</evidence>
<gene>
    <name evidence="1" type="ORF">CIPAW_07G039600</name>
</gene>
<reference evidence="1" key="1">
    <citation type="submission" date="2020-12" db="EMBL/GenBank/DDBJ databases">
        <title>WGS assembly of Carya illinoinensis cv. Pawnee.</title>
        <authorList>
            <person name="Platts A."/>
            <person name="Shu S."/>
            <person name="Wright S."/>
            <person name="Barry K."/>
            <person name="Edger P."/>
            <person name="Pires J.C."/>
            <person name="Schmutz J."/>
        </authorList>
    </citation>
    <scope>NUCLEOTIDE SEQUENCE</scope>
    <source>
        <tissue evidence="1">Leaf</tissue>
    </source>
</reference>
<evidence type="ECO:0000313" key="1">
    <source>
        <dbReference type="EMBL" id="KAG6646886.1"/>
    </source>
</evidence>
<organism evidence="1 2">
    <name type="scientific">Carya illinoinensis</name>
    <name type="common">Pecan</name>
    <dbReference type="NCBI Taxonomy" id="32201"/>
    <lineage>
        <taxon>Eukaryota</taxon>
        <taxon>Viridiplantae</taxon>
        <taxon>Streptophyta</taxon>
        <taxon>Embryophyta</taxon>
        <taxon>Tracheophyta</taxon>
        <taxon>Spermatophyta</taxon>
        <taxon>Magnoliopsida</taxon>
        <taxon>eudicotyledons</taxon>
        <taxon>Gunneridae</taxon>
        <taxon>Pentapetalae</taxon>
        <taxon>rosids</taxon>
        <taxon>fabids</taxon>
        <taxon>Fagales</taxon>
        <taxon>Juglandaceae</taxon>
        <taxon>Carya</taxon>
    </lineage>
</organism>
<keyword evidence="2" id="KW-1185">Reference proteome</keyword>